<gene>
    <name evidence="2" type="ORF">ACJIZ3_007910</name>
</gene>
<dbReference type="AlphaFoldDB" id="A0ABD3T8A3"/>
<protein>
    <submittedName>
        <fullName evidence="2">Uncharacterized protein</fullName>
    </submittedName>
</protein>
<dbReference type="EMBL" id="JBJXBP010000004">
    <property type="protein sequence ID" value="KAL3833174.1"/>
    <property type="molecule type" value="Genomic_DNA"/>
</dbReference>
<name>A0ABD3T8A3_9LAMI</name>
<accession>A0ABD3T8A3</accession>
<proteinExistence type="predicted"/>
<comment type="caution">
    <text evidence="2">The sequence shown here is derived from an EMBL/GenBank/DDBJ whole genome shotgun (WGS) entry which is preliminary data.</text>
</comment>
<dbReference type="SUPFAM" id="SSF54277">
    <property type="entry name" value="CAD &amp; PB1 domains"/>
    <property type="match status" value="1"/>
</dbReference>
<evidence type="ECO:0000256" key="1">
    <source>
        <dbReference type="SAM" id="MobiDB-lite"/>
    </source>
</evidence>
<sequence>MDNPPPPPRDQNHPPMDNPPLDQIHPPMDNPPSDQIHPPPCDPNINEIHEIIDLNDDLMREILADSLDANHEITSREHQLSGPSDTFFPNINPYVASTSHDPTPLQFPNINPVVPHGRSDAFIPTVSAAVNLPSSLDMGHIFNFQVLGIYDKNNIKAMELKYLDLDDVRANFQPPGCSWAVIRIKIRRNTSFDELIGSLNKKLDTVPQNMKIFYEDTFGIFGRIMEEEDMTECLRIFRGQKILNLVIF</sequence>
<reference evidence="2 3" key="1">
    <citation type="submission" date="2024-12" db="EMBL/GenBank/DDBJ databases">
        <title>The unique morphological basis and parallel evolutionary history of personate flowers in Penstemon.</title>
        <authorList>
            <person name="Depatie T.H."/>
            <person name="Wessinger C.A."/>
        </authorList>
    </citation>
    <scope>NUCLEOTIDE SEQUENCE [LARGE SCALE GENOMIC DNA]</scope>
    <source>
        <strain evidence="2">WTNN_2</strain>
        <tissue evidence="2">Leaf</tissue>
    </source>
</reference>
<dbReference type="Proteomes" id="UP001634393">
    <property type="component" value="Unassembled WGS sequence"/>
</dbReference>
<evidence type="ECO:0000313" key="2">
    <source>
        <dbReference type="EMBL" id="KAL3833174.1"/>
    </source>
</evidence>
<keyword evidence="3" id="KW-1185">Reference proteome</keyword>
<organism evidence="2 3">
    <name type="scientific">Penstemon smallii</name>
    <dbReference type="NCBI Taxonomy" id="265156"/>
    <lineage>
        <taxon>Eukaryota</taxon>
        <taxon>Viridiplantae</taxon>
        <taxon>Streptophyta</taxon>
        <taxon>Embryophyta</taxon>
        <taxon>Tracheophyta</taxon>
        <taxon>Spermatophyta</taxon>
        <taxon>Magnoliopsida</taxon>
        <taxon>eudicotyledons</taxon>
        <taxon>Gunneridae</taxon>
        <taxon>Pentapetalae</taxon>
        <taxon>asterids</taxon>
        <taxon>lamiids</taxon>
        <taxon>Lamiales</taxon>
        <taxon>Plantaginaceae</taxon>
        <taxon>Cheloneae</taxon>
        <taxon>Penstemon</taxon>
    </lineage>
</organism>
<evidence type="ECO:0000313" key="3">
    <source>
        <dbReference type="Proteomes" id="UP001634393"/>
    </source>
</evidence>
<feature type="region of interest" description="Disordered" evidence="1">
    <location>
        <begin position="1"/>
        <end position="44"/>
    </location>
</feature>